<reference evidence="1" key="1">
    <citation type="journal article" date="2019" name="bioRxiv">
        <title>The Genome of the Zebra Mussel, Dreissena polymorpha: A Resource for Invasive Species Research.</title>
        <authorList>
            <person name="McCartney M.A."/>
            <person name="Auch B."/>
            <person name="Kono T."/>
            <person name="Mallez S."/>
            <person name="Zhang Y."/>
            <person name="Obille A."/>
            <person name="Becker A."/>
            <person name="Abrahante J.E."/>
            <person name="Garbe J."/>
            <person name="Badalamenti J.P."/>
            <person name="Herman A."/>
            <person name="Mangelson H."/>
            <person name="Liachko I."/>
            <person name="Sullivan S."/>
            <person name="Sone E.D."/>
            <person name="Koren S."/>
            <person name="Silverstein K.A.T."/>
            <person name="Beckman K.B."/>
            <person name="Gohl D.M."/>
        </authorList>
    </citation>
    <scope>NUCLEOTIDE SEQUENCE</scope>
    <source>
        <strain evidence="1">Duluth1</strain>
        <tissue evidence="1">Whole animal</tissue>
    </source>
</reference>
<sequence>MGGIKSDIQEITNSLYERVGAFGMEVSKGRSKIMVNITNTIFKVITINGEKLEKERPVQG</sequence>
<name>A0A9D4J7F4_DREPO</name>
<accession>A0A9D4J7F4</accession>
<gene>
    <name evidence="1" type="ORF">DPMN_156289</name>
</gene>
<dbReference type="AlphaFoldDB" id="A0A9D4J7F4"/>
<proteinExistence type="predicted"/>
<protein>
    <submittedName>
        <fullName evidence="1">Uncharacterized protein</fullName>
    </submittedName>
</protein>
<dbReference type="Proteomes" id="UP000828390">
    <property type="component" value="Unassembled WGS sequence"/>
</dbReference>
<comment type="caution">
    <text evidence="1">The sequence shown here is derived from an EMBL/GenBank/DDBJ whole genome shotgun (WGS) entry which is preliminary data.</text>
</comment>
<keyword evidence="2" id="KW-1185">Reference proteome</keyword>
<dbReference type="EMBL" id="JAIWYP010000007">
    <property type="protein sequence ID" value="KAH3802611.1"/>
    <property type="molecule type" value="Genomic_DNA"/>
</dbReference>
<evidence type="ECO:0000313" key="2">
    <source>
        <dbReference type="Proteomes" id="UP000828390"/>
    </source>
</evidence>
<evidence type="ECO:0000313" key="1">
    <source>
        <dbReference type="EMBL" id="KAH3802611.1"/>
    </source>
</evidence>
<organism evidence="1 2">
    <name type="scientific">Dreissena polymorpha</name>
    <name type="common">Zebra mussel</name>
    <name type="synonym">Mytilus polymorpha</name>
    <dbReference type="NCBI Taxonomy" id="45954"/>
    <lineage>
        <taxon>Eukaryota</taxon>
        <taxon>Metazoa</taxon>
        <taxon>Spiralia</taxon>
        <taxon>Lophotrochozoa</taxon>
        <taxon>Mollusca</taxon>
        <taxon>Bivalvia</taxon>
        <taxon>Autobranchia</taxon>
        <taxon>Heteroconchia</taxon>
        <taxon>Euheterodonta</taxon>
        <taxon>Imparidentia</taxon>
        <taxon>Neoheterodontei</taxon>
        <taxon>Myida</taxon>
        <taxon>Dreissenoidea</taxon>
        <taxon>Dreissenidae</taxon>
        <taxon>Dreissena</taxon>
    </lineage>
</organism>
<reference evidence="1" key="2">
    <citation type="submission" date="2020-11" db="EMBL/GenBank/DDBJ databases">
        <authorList>
            <person name="McCartney M.A."/>
            <person name="Auch B."/>
            <person name="Kono T."/>
            <person name="Mallez S."/>
            <person name="Becker A."/>
            <person name="Gohl D.M."/>
            <person name="Silverstein K.A.T."/>
            <person name="Koren S."/>
            <person name="Bechman K.B."/>
            <person name="Herman A."/>
            <person name="Abrahante J.E."/>
            <person name="Garbe J."/>
        </authorList>
    </citation>
    <scope>NUCLEOTIDE SEQUENCE</scope>
    <source>
        <strain evidence="1">Duluth1</strain>
        <tissue evidence="1">Whole animal</tissue>
    </source>
</reference>